<sequence length="46" mass="5140">MIFPSNRVRIMVATKPVDFRKGHDGLAALVKNELQKDPFTGTVTCH</sequence>
<dbReference type="Proteomes" id="UP000386575">
    <property type="component" value="Unassembled WGS sequence"/>
</dbReference>
<dbReference type="AlphaFoldDB" id="A0A6A1TJQ2"/>
<dbReference type="InterPro" id="IPR008878">
    <property type="entry name" value="Transposase_IS66_Orf2"/>
</dbReference>
<protein>
    <submittedName>
        <fullName evidence="1">Transposase</fullName>
    </submittedName>
</protein>
<reference evidence="1 2" key="1">
    <citation type="submission" date="2019-09" db="EMBL/GenBank/DDBJ databases">
        <title>Genome sequencing of Ng87 strain.</title>
        <authorList>
            <person name="Karasev E.S."/>
            <person name="Andronov E."/>
        </authorList>
    </citation>
    <scope>NUCLEOTIDE SEQUENCE [LARGE SCALE GENOMIC DNA]</scope>
    <source>
        <strain evidence="1 2">Ng87</strain>
    </source>
</reference>
<dbReference type="EMBL" id="VZUL01000003">
    <property type="protein sequence ID" value="KAB1083945.1"/>
    <property type="molecule type" value="Genomic_DNA"/>
</dbReference>
<dbReference type="PANTHER" id="PTHR36455:SF1">
    <property type="entry name" value="BLR8292 PROTEIN"/>
    <property type="match status" value="1"/>
</dbReference>
<accession>A0A6A1TJQ2</accession>
<dbReference type="PANTHER" id="PTHR36455">
    <property type="match status" value="1"/>
</dbReference>
<dbReference type="Pfam" id="PF05717">
    <property type="entry name" value="TnpB_IS66"/>
    <property type="match status" value="1"/>
</dbReference>
<comment type="caution">
    <text evidence="1">The sequence shown here is derived from an EMBL/GenBank/DDBJ whole genome shotgun (WGS) entry which is preliminary data.</text>
</comment>
<name>A0A6A1TJQ2_NEOGA</name>
<evidence type="ECO:0000313" key="2">
    <source>
        <dbReference type="Proteomes" id="UP000386575"/>
    </source>
</evidence>
<organism evidence="1 2">
    <name type="scientific">Neorhizobium galegae</name>
    <name type="common">Rhizobium galegae</name>
    <dbReference type="NCBI Taxonomy" id="399"/>
    <lineage>
        <taxon>Bacteria</taxon>
        <taxon>Pseudomonadati</taxon>
        <taxon>Pseudomonadota</taxon>
        <taxon>Alphaproteobacteria</taxon>
        <taxon>Hyphomicrobiales</taxon>
        <taxon>Rhizobiaceae</taxon>
        <taxon>Rhizobium/Agrobacterium group</taxon>
        <taxon>Neorhizobium</taxon>
    </lineage>
</organism>
<evidence type="ECO:0000313" key="1">
    <source>
        <dbReference type="EMBL" id="KAB1083945.1"/>
    </source>
</evidence>
<proteinExistence type="predicted"/>
<gene>
    <name evidence="1" type="ORF">F4V91_31560</name>
</gene>